<reference evidence="3" key="1">
    <citation type="submission" date="2019-11" db="EMBL/GenBank/DDBJ databases">
        <title>The nuclear and mitochondrial genomes of Frieseomelitta varia - a highly eusocial stingless bee (Meliponini) with a permanently sterile worker caste.</title>
        <authorList>
            <person name="Freitas F.C.P."/>
            <person name="Lourenco A.P."/>
            <person name="Nunes F.M.F."/>
            <person name="Paschoal A.R."/>
            <person name="Abreu F.C.P."/>
            <person name="Barbin F.O."/>
            <person name="Bataglia L."/>
            <person name="Cardoso-Junior C.A.M."/>
            <person name="Cervoni M.S."/>
            <person name="Silva S.R."/>
            <person name="Dalarmi F."/>
            <person name="Del Lama M.A."/>
            <person name="Depintor T.S."/>
            <person name="Ferreira K.M."/>
            <person name="Goria P.S."/>
            <person name="Jaskot M.C."/>
            <person name="Lago D.C."/>
            <person name="Luna-Lucena D."/>
            <person name="Moda L.M."/>
            <person name="Nascimento L."/>
            <person name="Pedrino M."/>
            <person name="Rabico F.O."/>
            <person name="Sanches F.C."/>
            <person name="Santos D.E."/>
            <person name="Santos C.G."/>
            <person name="Vieira J."/>
            <person name="Lopes T.F."/>
            <person name="Barchuk A.R."/>
            <person name="Hartfelder K."/>
            <person name="Simoes Z.L.P."/>
            <person name="Bitondi M.M.G."/>
            <person name="Pinheiro D.G."/>
        </authorList>
    </citation>
    <scope>NUCLEOTIDE SEQUENCE</scope>
    <source>
        <strain evidence="3">USP_RPSP 00005682</strain>
        <tissue evidence="3">Whole individual</tissue>
    </source>
</reference>
<dbReference type="FunFam" id="3.90.640.10:FF:000043">
    <property type="entry name" value="AGAP008687-PA-like protein"/>
    <property type="match status" value="1"/>
</dbReference>
<evidence type="ECO:0000256" key="2">
    <source>
        <dbReference type="RuleBase" id="RU000487"/>
    </source>
</evidence>
<proteinExistence type="inferred from homology"/>
<organism evidence="3 4">
    <name type="scientific">Frieseomelitta varia</name>
    <dbReference type="NCBI Taxonomy" id="561572"/>
    <lineage>
        <taxon>Eukaryota</taxon>
        <taxon>Metazoa</taxon>
        <taxon>Ecdysozoa</taxon>
        <taxon>Arthropoda</taxon>
        <taxon>Hexapoda</taxon>
        <taxon>Insecta</taxon>
        <taxon>Pterygota</taxon>
        <taxon>Neoptera</taxon>
        <taxon>Endopterygota</taxon>
        <taxon>Hymenoptera</taxon>
        <taxon>Apocrita</taxon>
        <taxon>Aculeata</taxon>
        <taxon>Apoidea</taxon>
        <taxon>Anthophila</taxon>
        <taxon>Apidae</taxon>
        <taxon>Frieseomelitta</taxon>
    </lineage>
</organism>
<dbReference type="InterPro" id="IPR004000">
    <property type="entry name" value="Actin"/>
</dbReference>
<dbReference type="Gene3D" id="2.30.36.70">
    <property type="entry name" value="Actin, Chain A, domain 2"/>
    <property type="match status" value="1"/>
</dbReference>
<sequence>ERADRSRFILLSRSYIRICKRSNAGTAEGRRILDIRARGRKKGVHGPVRSNRVAGHARTFLSSPDTMSGGVYGGDEVGAIIFDVGHQSLRVGYGGEDTPKAEIPTTLGVWEDTVEALDTGQNVKKHYNIDVTAIQVRKKDMEMVSLMKDGMIEDWEMFERLTEYTYKQRLHALSEHHPILMTECPWNTRLKREKLLELMFEKFNVPAMYICKNAVLAAYANGRSTAMVVDSGATHTSAVPVHDGYVITQGIVKSPLGGDFITMQCRQFFEEKEIELTPACLVASKGKLAFSTTYVVRERDPPRWTKRAGAQPTSSWMSYMVRELLQDFQMNCLQVSDSPYDEDVANTLPMKHYEFPTGYNDDFGSVRLMIPEALFDPSNVKGVGASILGVGPLVTTSVGMCDMDIRPSLYGSVVVTGGNSCLQGFSERLNRDLASKTPPSMRLKIISANSSSERRYGAWIGGSILSSLGSFQQMWLSRQEYEESGKLILERCA</sequence>
<dbReference type="Gene3D" id="3.30.420.40">
    <property type="match status" value="2"/>
</dbReference>
<evidence type="ECO:0000313" key="4">
    <source>
        <dbReference type="Proteomes" id="UP000655588"/>
    </source>
</evidence>
<dbReference type="EMBL" id="WNWW01000483">
    <property type="protein sequence ID" value="KAF3424262.1"/>
    <property type="molecule type" value="Genomic_DNA"/>
</dbReference>
<protein>
    <recommendedName>
        <fullName evidence="5">Actin-like protein 6B</fullName>
    </recommendedName>
</protein>
<dbReference type="FunFam" id="3.30.420.40:FF:000058">
    <property type="entry name" value="Putative actin-related protein 5"/>
    <property type="match status" value="1"/>
</dbReference>
<dbReference type="Pfam" id="PF00022">
    <property type="entry name" value="Actin"/>
    <property type="match status" value="1"/>
</dbReference>
<comment type="similarity">
    <text evidence="1 2">Belongs to the actin family.</text>
</comment>
<dbReference type="SUPFAM" id="SSF53067">
    <property type="entry name" value="Actin-like ATPase domain"/>
    <property type="match status" value="2"/>
</dbReference>
<dbReference type="InterPro" id="IPR043129">
    <property type="entry name" value="ATPase_NBD"/>
</dbReference>
<keyword evidence="4" id="KW-1185">Reference proteome</keyword>
<evidence type="ECO:0000256" key="1">
    <source>
        <dbReference type="ARBA" id="ARBA00006752"/>
    </source>
</evidence>
<dbReference type="PRINTS" id="PR00190">
    <property type="entry name" value="ACTIN"/>
</dbReference>
<comment type="caution">
    <text evidence="3">The sequence shown here is derived from an EMBL/GenBank/DDBJ whole genome shotgun (WGS) entry which is preliminary data.</text>
</comment>
<dbReference type="Gene3D" id="3.90.640.10">
    <property type="entry name" value="Actin, Chain A, domain 4"/>
    <property type="match status" value="1"/>
</dbReference>
<gene>
    <name evidence="3" type="ORF">E2986_04216</name>
</gene>
<dbReference type="PANTHER" id="PTHR11937">
    <property type="entry name" value="ACTIN"/>
    <property type="match status" value="1"/>
</dbReference>
<evidence type="ECO:0008006" key="5">
    <source>
        <dbReference type="Google" id="ProtNLM"/>
    </source>
</evidence>
<feature type="non-terminal residue" evidence="3">
    <location>
        <position position="1"/>
    </location>
</feature>
<name>A0A833RXK6_9HYME</name>
<dbReference type="CDD" id="cd13395">
    <property type="entry name" value="ASKHA_NBD_Arp4_ACTL6-like"/>
    <property type="match status" value="1"/>
</dbReference>
<dbReference type="FunFam" id="3.30.420.40:FF:000375">
    <property type="entry name" value="Actin-related protein 8"/>
    <property type="match status" value="1"/>
</dbReference>
<accession>A0A833RXK6</accession>
<dbReference type="Proteomes" id="UP000655588">
    <property type="component" value="Unassembled WGS sequence"/>
</dbReference>
<dbReference type="AlphaFoldDB" id="A0A833RXK6"/>
<dbReference type="FunFam" id="3.30.420.40:FF:000050">
    <property type="entry name" value="Actin, alpha skeletal muscle"/>
    <property type="match status" value="1"/>
</dbReference>
<dbReference type="SMART" id="SM00268">
    <property type="entry name" value="ACTIN"/>
    <property type="match status" value="1"/>
</dbReference>
<evidence type="ECO:0000313" key="3">
    <source>
        <dbReference type="EMBL" id="KAF3424262.1"/>
    </source>
</evidence>